<gene>
    <name evidence="11" type="ORF">LTR24_007001</name>
</gene>
<dbReference type="SMART" id="SM00220">
    <property type="entry name" value="S_TKc"/>
    <property type="match status" value="1"/>
</dbReference>
<dbReference type="Pfam" id="PF00069">
    <property type="entry name" value="Pkinase"/>
    <property type="match status" value="1"/>
</dbReference>
<dbReference type="InterPro" id="IPR008271">
    <property type="entry name" value="Ser/Thr_kinase_AS"/>
</dbReference>
<dbReference type="Gene3D" id="1.10.510.10">
    <property type="entry name" value="Transferase(Phosphotransferase) domain 1"/>
    <property type="match status" value="1"/>
</dbReference>
<dbReference type="PROSITE" id="PS50011">
    <property type="entry name" value="PROTEIN_KINASE_DOM"/>
    <property type="match status" value="1"/>
</dbReference>
<comment type="caution">
    <text evidence="11">The sequence shown here is derived from an EMBL/GenBank/DDBJ whole genome shotgun (WGS) entry which is preliminary data.</text>
</comment>
<dbReference type="EC" id="2.7.11.1" evidence="1"/>
<dbReference type="SUPFAM" id="SSF56112">
    <property type="entry name" value="Protein kinase-like (PK-like)"/>
    <property type="match status" value="1"/>
</dbReference>
<keyword evidence="6" id="KW-0067">ATP-binding</keyword>
<dbReference type="PROSITE" id="PS00108">
    <property type="entry name" value="PROTEIN_KINASE_ST"/>
    <property type="match status" value="1"/>
</dbReference>
<dbReference type="CDD" id="cd00180">
    <property type="entry name" value="PKc"/>
    <property type="match status" value="1"/>
</dbReference>
<comment type="catalytic activity">
    <reaction evidence="8">
        <text>L-seryl-[protein] + ATP = O-phospho-L-seryl-[protein] + ADP + H(+)</text>
        <dbReference type="Rhea" id="RHEA:17989"/>
        <dbReference type="Rhea" id="RHEA-COMP:9863"/>
        <dbReference type="Rhea" id="RHEA-COMP:11604"/>
        <dbReference type="ChEBI" id="CHEBI:15378"/>
        <dbReference type="ChEBI" id="CHEBI:29999"/>
        <dbReference type="ChEBI" id="CHEBI:30616"/>
        <dbReference type="ChEBI" id="CHEBI:83421"/>
        <dbReference type="ChEBI" id="CHEBI:456216"/>
        <dbReference type="EC" id="2.7.11.1"/>
    </reaction>
</comment>
<reference evidence="11 12" key="1">
    <citation type="submission" date="2023-08" db="EMBL/GenBank/DDBJ databases">
        <title>Black Yeasts Isolated from many extreme environments.</title>
        <authorList>
            <person name="Coleine C."/>
            <person name="Stajich J.E."/>
            <person name="Selbmann L."/>
        </authorList>
    </citation>
    <scope>NUCLEOTIDE SEQUENCE [LARGE SCALE GENOMIC DNA]</scope>
    <source>
        <strain evidence="11 12">CCFEE 5885</strain>
    </source>
</reference>
<evidence type="ECO:0000256" key="5">
    <source>
        <dbReference type="ARBA" id="ARBA00022777"/>
    </source>
</evidence>
<keyword evidence="3" id="KW-0808">Transferase</keyword>
<dbReference type="InterPro" id="IPR053235">
    <property type="entry name" value="Ser_Thr_kinase"/>
</dbReference>
<comment type="catalytic activity">
    <reaction evidence="7">
        <text>L-threonyl-[protein] + ATP = O-phospho-L-threonyl-[protein] + ADP + H(+)</text>
        <dbReference type="Rhea" id="RHEA:46608"/>
        <dbReference type="Rhea" id="RHEA-COMP:11060"/>
        <dbReference type="Rhea" id="RHEA-COMP:11605"/>
        <dbReference type="ChEBI" id="CHEBI:15378"/>
        <dbReference type="ChEBI" id="CHEBI:30013"/>
        <dbReference type="ChEBI" id="CHEBI:30616"/>
        <dbReference type="ChEBI" id="CHEBI:61977"/>
        <dbReference type="ChEBI" id="CHEBI:456216"/>
        <dbReference type="EC" id="2.7.11.1"/>
    </reaction>
</comment>
<keyword evidence="2" id="KW-0723">Serine/threonine-protein kinase</keyword>
<dbReference type="InterPro" id="IPR000719">
    <property type="entry name" value="Prot_kinase_dom"/>
</dbReference>
<name>A0ABR0K4P6_9EURO</name>
<evidence type="ECO:0000256" key="1">
    <source>
        <dbReference type="ARBA" id="ARBA00012513"/>
    </source>
</evidence>
<keyword evidence="5" id="KW-0418">Kinase</keyword>
<keyword evidence="4" id="KW-0547">Nucleotide-binding</keyword>
<dbReference type="PANTHER" id="PTHR24361">
    <property type="entry name" value="MITOGEN-ACTIVATED KINASE KINASE KINASE"/>
    <property type="match status" value="1"/>
</dbReference>
<feature type="domain" description="Protein kinase" evidence="10">
    <location>
        <begin position="231"/>
        <end position="507"/>
    </location>
</feature>
<evidence type="ECO:0000313" key="12">
    <source>
        <dbReference type="Proteomes" id="UP001345013"/>
    </source>
</evidence>
<dbReference type="InterPro" id="IPR011009">
    <property type="entry name" value="Kinase-like_dom_sf"/>
</dbReference>
<dbReference type="PANTHER" id="PTHR24361:SF433">
    <property type="entry name" value="PROTEIN KINASE DOMAIN-CONTAINING PROTEIN"/>
    <property type="match status" value="1"/>
</dbReference>
<feature type="compositionally biased region" description="Basic and acidic residues" evidence="9">
    <location>
        <begin position="195"/>
        <end position="207"/>
    </location>
</feature>
<evidence type="ECO:0000256" key="2">
    <source>
        <dbReference type="ARBA" id="ARBA00022527"/>
    </source>
</evidence>
<protein>
    <recommendedName>
        <fullName evidence="1">non-specific serine/threonine protein kinase</fullName>
        <ecNumber evidence="1">2.7.11.1</ecNumber>
    </recommendedName>
</protein>
<evidence type="ECO:0000259" key="10">
    <source>
        <dbReference type="PROSITE" id="PS50011"/>
    </source>
</evidence>
<dbReference type="Gene3D" id="3.30.200.20">
    <property type="entry name" value="Phosphorylase Kinase, domain 1"/>
    <property type="match status" value="1"/>
</dbReference>
<proteinExistence type="predicted"/>
<evidence type="ECO:0000256" key="3">
    <source>
        <dbReference type="ARBA" id="ARBA00022679"/>
    </source>
</evidence>
<evidence type="ECO:0000256" key="9">
    <source>
        <dbReference type="SAM" id="MobiDB-lite"/>
    </source>
</evidence>
<keyword evidence="12" id="KW-1185">Reference proteome</keyword>
<accession>A0ABR0K4P6</accession>
<organism evidence="11 12">
    <name type="scientific">Lithohypha guttulata</name>
    <dbReference type="NCBI Taxonomy" id="1690604"/>
    <lineage>
        <taxon>Eukaryota</taxon>
        <taxon>Fungi</taxon>
        <taxon>Dikarya</taxon>
        <taxon>Ascomycota</taxon>
        <taxon>Pezizomycotina</taxon>
        <taxon>Eurotiomycetes</taxon>
        <taxon>Chaetothyriomycetidae</taxon>
        <taxon>Chaetothyriales</taxon>
        <taxon>Trichomeriaceae</taxon>
        <taxon>Lithohypha</taxon>
    </lineage>
</organism>
<evidence type="ECO:0000256" key="8">
    <source>
        <dbReference type="ARBA" id="ARBA00048679"/>
    </source>
</evidence>
<dbReference type="EMBL" id="JAVRRG010000099">
    <property type="protein sequence ID" value="KAK5086148.1"/>
    <property type="molecule type" value="Genomic_DNA"/>
</dbReference>
<evidence type="ECO:0000256" key="6">
    <source>
        <dbReference type="ARBA" id="ARBA00022840"/>
    </source>
</evidence>
<dbReference type="Proteomes" id="UP001345013">
    <property type="component" value="Unassembled WGS sequence"/>
</dbReference>
<evidence type="ECO:0000313" key="11">
    <source>
        <dbReference type="EMBL" id="KAK5086148.1"/>
    </source>
</evidence>
<feature type="compositionally biased region" description="Polar residues" evidence="9">
    <location>
        <begin position="208"/>
        <end position="221"/>
    </location>
</feature>
<feature type="region of interest" description="Disordered" evidence="9">
    <location>
        <begin position="195"/>
        <end position="226"/>
    </location>
</feature>
<sequence length="514" mass="58282">MSHSQRSSSVWTASVSESTDPLDERDFKRAFKRLCNKYREYQSERLLNRLLDDHCGNIIFFADKLDEALSLEHETFSGAFYSSLLKVIESGLESNIPLATLVSLFHGHDLEDPPDLDDDTTVLLSKTELQDPLRCIFGEINECHEMMLRHFQEHGSQTTPDFQPISSRFAEAAPRIEGFLKELLSKLEAAKEEARQNAEAERLRHESMSSGSVQNGLNGQPLSPPGSRVMFEHARTLGRGRHAIVYAMKMQGSSQGSPELFAQKVIHCDSPARFKQMEEAVGKEVQAMTTLRHHHITSILFWSPIPEQSAFSIYMNPIGDYDLNAFLPSFSNQHDAWFGCLVAALTYAHECGIIHQDIKPSNIIIKANKPYLADFGSARDFSDSSISNDDIIRGTPNYLAPEDQSGEPRGRRTDIFSLGCVFAEMLTVRQGKKREDFDAQRRNSQVSDAPHAFRHNLKAVKDWLYNLEYSDENDKGICDTLVTMLRLNANRRPWPKTLLRDFQQMNMVCKDCQA</sequence>
<evidence type="ECO:0000256" key="4">
    <source>
        <dbReference type="ARBA" id="ARBA00022741"/>
    </source>
</evidence>
<evidence type="ECO:0000256" key="7">
    <source>
        <dbReference type="ARBA" id="ARBA00047899"/>
    </source>
</evidence>